<protein>
    <recommendedName>
        <fullName evidence="1">Dirigent protein</fullName>
    </recommendedName>
</protein>
<dbReference type="Proteomes" id="UP001161247">
    <property type="component" value="Chromosome 6"/>
</dbReference>
<dbReference type="EMBL" id="OX459123">
    <property type="protein sequence ID" value="CAI9108331.1"/>
    <property type="molecule type" value="Genomic_DNA"/>
</dbReference>
<accession>A0AAV1DLU0</accession>
<proteinExistence type="inferred from homology"/>
<keyword evidence="1" id="KW-0964">Secreted</keyword>
<comment type="function">
    <text evidence="1">Dirigent proteins impart stereoselectivity on the phenoxy radical-coupling reaction, yielding optically active lignans from two molecules of coniferyl alcohol in the biosynthesis of lignans, flavonolignans, and alkaloids and thus plays a central role in plant secondary metabolism.</text>
</comment>
<comment type="subcellular location">
    <subcellularLocation>
        <location evidence="1">Secreted</location>
        <location evidence="1">Extracellular space</location>
        <location evidence="1">Apoplast</location>
    </subcellularLocation>
</comment>
<keyword evidence="3" id="KW-1185">Reference proteome</keyword>
<reference evidence="2" key="1">
    <citation type="submission" date="2023-03" db="EMBL/GenBank/DDBJ databases">
        <authorList>
            <person name="Julca I."/>
        </authorList>
    </citation>
    <scope>NUCLEOTIDE SEQUENCE</scope>
</reference>
<sequence length="103" mass="11337">MAPSLANARKVDNASKPQVIEKLFHENIEHHAKPKITKFHFFVHDNVTADHPTSLLIAPSNTNNRASIAFGSTYAMDVPITMDAPIQILIPNLLVELRACLPG</sequence>
<evidence type="ECO:0000313" key="3">
    <source>
        <dbReference type="Proteomes" id="UP001161247"/>
    </source>
</evidence>
<evidence type="ECO:0000313" key="2">
    <source>
        <dbReference type="EMBL" id="CAI9108331.1"/>
    </source>
</evidence>
<dbReference type="AlphaFoldDB" id="A0AAV1DLU0"/>
<comment type="similarity">
    <text evidence="1">Belongs to the plant dirigent protein family.</text>
</comment>
<keyword evidence="1" id="KW-0052">Apoplast</keyword>
<comment type="subunit">
    <text evidence="1">Homodimer.</text>
</comment>
<name>A0AAV1DLU0_OLDCO</name>
<evidence type="ECO:0000256" key="1">
    <source>
        <dbReference type="RuleBase" id="RU363099"/>
    </source>
</evidence>
<dbReference type="Pfam" id="PF03018">
    <property type="entry name" value="Dirigent"/>
    <property type="match status" value="1"/>
</dbReference>
<organism evidence="2 3">
    <name type="scientific">Oldenlandia corymbosa var. corymbosa</name>
    <dbReference type="NCBI Taxonomy" id="529605"/>
    <lineage>
        <taxon>Eukaryota</taxon>
        <taxon>Viridiplantae</taxon>
        <taxon>Streptophyta</taxon>
        <taxon>Embryophyta</taxon>
        <taxon>Tracheophyta</taxon>
        <taxon>Spermatophyta</taxon>
        <taxon>Magnoliopsida</taxon>
        <taxon>eudicotyledons</taxon>
        <taxon>Gunneridae</taxon>
        <taxon>Pentapetalae</taxon>
        <taxon>asterids</taxon>
        <taxon>lamiids</taxon>
        <taxon>Gentianales</taxon>
        <taxon>Rubiaceae</taxon>
        <taxon>Rubioideae</taxon>
        <taxon>Spermacoceae</taxon>
        <taxon>Hedyotis-Oldenlandia complex</taxon>
        <taxon>Oldenlandia</taxon>
    </lineage>
</organism>
<gene>
    <name evidence="2" type="ORF">OLC1_LOCUS16434</name>
</gene>
<dbReference type="InterPro" id="IPR004265">
    <property type="entry name" value="Dirigent"/>
</dbReference>
<dbReference type="GO" id="GO:0048046">
    <property type="term" value="C:apoplast"/>
    <property type="evidence" value="ECO:0007669"/>
    <property type="project" value="UniProtKB-SubCell"/>
</dbReference>